<protein>
    <recommendedName>
        <fullName evidence="3">Tetratricopeptide repeat protein</fullName>
    </recommendedName>
</protein>
<proteinExistence type="predicted"/>
<dbReference type="EMBL" id="CP154858">
    <property type="protein sequence ID" value="XDT73783.1"/>
    <property type="molecule type" value="Genomic_DNA"/>
</dbReference>
<name>A0AB39V070_9GAMM</name>
<organism evidence="2">
    <name type="scientific">Thermohahella caldifontis</name>
    <dbReference type="NCBI Taxonomy" id="3142973"/>
    <lineage>
        <taxon>Bacteria</taxon>
        <taxon>Pseudomonadati</taxon>
        <taxon>Pseudomonadota</taxon>
        <taxon>Gammaproteobacteria</taxon>
        <taxon>Oceanospirillales</taxon>
        <taxon>Hahellaceae</taxon>
        <taxon>Thermohahella</taxon>
    </lineage>
</organism>
<evidence type="ECO:0000313" key="2">
    <source>
        <dbReference type="EMBL" id="XDT73783.1"/>
    </source>
</evidence>
<feature type="region of interest" description="Disordered" evidence="1">
    <location>
        <begin position="116"/>
        <end position="148"/>
    </location>
</feature>
<evidence type="ECO:0000256" key="1">
    <source>
        <dbReference type="SAM" id="MobiDB-lite"/>
    </source>
</evidence>
<gene>
    <name evidence="2" type="ORF">AAIA72_07395</name>
</gene>
<evidence type="ECO:0008006" key="3">
    <source>
        <dbReference type="Google" id="ProtNLM"/>
    </source>
</evidence>
<dbReference type="KEGG" id="tcd:AAIA72_07395"/>
<reference evidence="2" key="1">
    <citation type="submission" date="2024-05" db="EMBL/GenBank/DDBJ databases">
        <title>Genome sequencing of novel strain.</title>
        <authorList>
            <person name="Ganbat D."/>
            <person name="Ganbat S."/>
            <person name="Lee S.-J."/>
        </authorList>
    </citation>
    <scope>NUCLEOTIDE SEQUENCE</scope>
    <source>
        <strain evidence="2">SMD15-11</strain>
    </source>
</reference>
<dbReference type="AlphaFoldDB" id="A0AB39V070"/>
<dbReference type="RefSeq" id="WP_369602763.1">
    <property type="nucleotide sequence ID" value="NZ_CP154858.1"/>
</dbReference>
<sequence>MDSTYWLEQINVGEQIEHARHLERHDFGEALARLRSATEQYQALRRHPEAATCLRLEDPRPLLAAWLEQAGEYEAAYQLVQTLGMAPERPHLSPNQLQALEALKLRLEHRLMFGRAAHRGTDQVSARTPGQPRKTPCTPDVRRIPVAV</sequence>
<accession>A0AB39V070</accession>